<dbReference type="EMBL" id="KN831970">
    <property type="protein sequence ID" value="KIO04646.1"/>
    <property type="molecule type" value="Genomic_DNA"/>
</dbReference>
<accession>A0A0C3P9U7</accession>
<keyword evidence="2" id="KW-1185">Reference proteome</keyword>
<dbReference type="InParanoid" id="A0A0C3P9U7"/>
<dbReference type="HOGENOM" id="CLU_043974_2_1_1"/>
<protein>
    <submittedName>
        <fullName evidence="1">Uncharacterized protein</fullName>
    </submittedName>
</protein>
<proteinExistence type="predicted"/>
<gene>
    <name evidence="1" type="ORF">M404DRAFT_26096</name>
</gene>
<evidence type="ECO:0000313" key="2">
    <source>
        <dbReference type="Proteomes" id="UP000054217"/>
    </source>
</evidence>
<sequence>MSANRAPHLSQLIHTATPDPIEAEKTTLKAKFIIASMALVTEARCLPDDKEELWEEKGEVYPIVKHGQELGIDTKIGTVDGPAITEAVKYGFTLG</sequence>
<name>A0A0C3P9U7_PISTI</name>
<evidence type="ECO:0000313" key="1">
    <source>
        <dbReference type="EMBL" id="KIO04646.1"/>
    </source>
</evidence>
<dbReference type="AlphaFoldDB" id="A0A0C3P9U7"/>
<reference evidence="1 2" key="1">
    <citation type="submission" date="2014-04" db="EMBL/GenBank/DDBJ databases">
        <authorList>
            <consortium name="DOE Joint Genome Institute"/>
            <person name="Kuo A."/>
            <person name="Kohler A."/>
            <person name="Costa M.D."/>
            <person name="Nagy L.G."/>
            <person name="Floudas D."/>
            <person name="Copeland A."/>
            <person name="Barry K.W."/>
            <person name="Cichocki N."/>
            <person name="Veneault-Fourrey C."/>
            <person name="LaButti K."/>
            <person name="Lindquist E.A."/>
            <person name="Lipzen A."/>
            <person name="Lundell T."/>
            <person name="Morin E."/>
            <person name="Murat C."/>
            <person name="Sun H."/>
            <person name="Tunlid A."/>
            <person name="Henrissat B."/>
            <person name="Grigoriev I.V."/>
            <person name="Hibbett D.S."/>
            <person name="Martin F."/>
            <person name="Nordberg H.P."/>
            <person name="Cantor M.N."/>
            <person name="Hua S.X."/>
        </authorList>
    </citation>
    <scope>NUCLEOTIDE SEQUENCE [LARGE SCALE GENOMIC DNA]</scope>
    <source>
        <strain evidence="1 2">Marx 270</strain>
    </source>
</reference>
<dbReference type="Proteomes" id="UP000054217">
    <property type="component" value="Unassembled WGS sequence"/>
</dbReference>
<reference evidence="2" key="2">
    <citation type="submission" date="2015-01" db="EMBL/GenBank/DDBJ databases">
        <title>Evolutionary Origins and Diversification of the Mycorrhizal Mutualists.</title>
        <authorList>
            <consortium name="DOE Joint Genome Institute"/>
            <consortium name="Mycorrhizal Genomics Consortium"/>
            <person name="Kohler A."/>
            <person name="Kuo A."/>
            <person name="Nagy L.G."/>
            <person name="Floudas D."/>
            <person name="Copeland A."/>
            <person name="Barry K.W."/>
            <person name="Cichocki N."/>
            <person name="Veneault-Fourrey C."/>
            <person name="LaButti K."/>
            <person name="Lindquist E.A."/>
            <person name="Lipzen A."/>
            <person name="Lundell T."/>
            <person name="Morin E."/>
            <person name="Murat C."/>
            <person name="Riley R."/>
            <person name="Ohm R."/>
            <person name="Sun H."/>
            <person name="Tunlid A."/>
            <person name="Henrissat B."/>
            <person name="Grigoriev I.V."/>
            <person name="Hibbett D.S."/>
            <person name="Martin F."/>
        </authorList>
    </citation>
    <scope>NUCLEOTIDE SEQUENCE [LARGE SCALE GENOMIC DNA]</scope>
    <source>
        <strain evidence="2">Marx 270</strain>
    </source>
</reference>
<organism evidence="1 2">
    <name type="scientific">Pisolithus tinctorius Marx 270</name>
    <dbReference type="NCBI Taxonomy" id="870435"/>
    <lineage>
        <taxon>Eukaryota</taxon>
        <taxon>Fungi</taxon>
        <taxon>Dikarya</taxon>
        <taxon>Basidiomycota</taxon>
        <taxon>Agaricomycotina</taxon>
        <taxon>Agaricomycetes</taxon>
        <taxon>Agaricomycetidae</taxon>
        <taxon>Boletales</taxon>
        <taxon>Sclerodermatineae</taxon>
        <taxon>Pisolithaceae</taxon>
        <taxon>Pisolithus</taxon>
    </lineage>
</organism>